<dbReference type="AlphaFoldDB" id="A0A367LK74"/>
<name>A0A367LK74_9HYPO</name>
<proteinExistence type="predicted"/>
<evidence type="ECO:0000256" key="1">
    <source>
        <dbReference type="SAM" id="Coils"/>
    </source>
</evidence>
<sequence length="288" mass="32641">MSHDDYVLGRGLPDSTRLDAQHLLWAMHLSYVLHPDIPIREDMRIADVGCGSAGMTSIWLLDISRTLPRSTHLHGYDISDSLFPPRSSWPENLSLGLLDSREDPPESLVGQYDVVHLRMWSSNMRSGAKTVECLIRSVTRMLKPGGYIQWEEADLKRQVVQPESSTEYGEELIDVLQAFGIDYSRTADLGSKISWTKTLSASLQRENLSIIKEKQDVFQKFTTQLCTKTYLLAMKEILEGIKQTRNEKETAEQLAMRGEEALARLTSEYYKGLIYNWGPVSILGQLST</sequence>
<dbReference type="OrthoDB" id="417697at2759"/>
<accession>A0A367LK74</accession>
<dbReference type="Gene3D" id="3.40.50.150">
    <property type="entry name" value="Vaccinia Virus protein VP39"/>
    <property type="match status" value="1"/>
</dbReference>
<feature type="coiled-coil region" evidence="1">
    <location>
        <begin position="234"/>
        <end position="268"/>
    </location>
</feature>
<evidence type="ECO:0008006" key="4">
    <source>
        <dbReference type="Google" id="ProtNLM"/>
    </source>
</evidence>
<keyword evidence="1" id="KW-0175">Coiled coil</keyword>
<dbReference type="STRING" id="1330021.A0A367LK74"/>
<dbReference type="CDD" id="cd02440">
    <property type="entry name" value="AdoMet_MTases"/>
    <property type="match status" value="1"/>
</dbReference>
<dbReference type="InterPro" id="IPR029063">
    <property type="entry name" value="SAM-dependent_MTases_sf"/>
</dbReference>
<reference evidence="2 3" key="1">
    <citation type="journal article" date="2015" name="BMC Genomics">
        <title>Insights from the genome of Ophiocordyceps polyrhachis-furcata to pathogenicity and host specificity in insect fungi.</title>
        <authorList>
            <person name="Wichadakul D."/>
            <person name="Kobmoo N."/>
            <person name="Ingsriswang S."/>
            <person name="Tangphatsornruang S."/>
            <person name="Chantasingh D."/>
            <person name="Luangsa-ard J.J."/>
            <person name="Eurwilaichitr L."/>
        </authorList>
    </citation>
    <scope>NUCLEOTIDE SEQUENCE [LARGE SCALE GENOMIC DNA]</scope>
    <source>
        <strain evidence="2 3">BCC 54312</strain>
    </source>
</reference>
<organism evidence="2 3">
    <name type="scientific">Ophiocordyceps polyrhachis-furcata BCC 54312</name>
    <dbReference type="NCBI Taxonomy" id="1330021"/>
    <lineage>
        <taxon>Eukaryota</taxon>
        <taxon>Fungi</taxon>
        <taxon>Dikarya</taxon>
        <taxon>Ascomycota</taxon>
        <taxon>Pezizomycotina</taxon>
        <taxon>Sordariomycetes</taxon>
        <taxon>Hypocreomycetidae</taxon>
        <taxon>Hypocreales</taxon>
        <taxon>Ophiocordycipitaceae</taxon>
        <taxon>Ophiocordyceps</taxon>
    </lineage>
</organism>
<dbReference type="SUPFAM" id="SSF53335">
    <property type="entry name" value="S-adenosyl-L-methionine-dependent methyltransferases"/>
    <property type="match status" value="1"/>
</dbReference>
<gene>
    <name evidence="2" type="ORF">L249_6708</name>
</gene>
<dbReference type="Proteomes" id="UP000253664">
    <property type="component" value="Unassembled WGS sequence"/>
</dbReference>
<dbReference type="EMBL" id="LKCN02000003">
    <property type="protein sequence ID" value="RCI14843.1"/>
    <property type="molecule type" value="Genomic_DNA"/>
</dbReference>
<evidence type="ECO:0000313" key="2">
    <source>
        <dbReference type="EMBL" id="RCI14843.1"/>
    </source>
</evidence>
<evidence type="ECO:0000313" key="3">
    <source>
        <dbReference type="Proteomes" id="UP000253664"/>
    </source>
</evidence>
<comment type="caution">
    <text evidence="2">The sequence shown here is derived from an EMBL/GenBank/DDBJ whole genome shotgun (WGS) entry which is preliminary data.</text>
</comment>
<keyword evidence="3" id="KW-1185">Reference proteome</keyword>
<protein>
    <recommendedName>
        <fullName evidence="4">Methyltransferase domain-containing protein</fullName>
    </recommendedName>
</protein>